<dbReference type="SUPFAM" id="SSF64268">
    <property type="entry name" value="PX domain"/>
    <property type="match status" value="1"/>
</dbReference>
<dbReference type="GO" id="GO:0035091">
    <property type="term" value="F:phosphatidylinositol binding"/>
    <property type="evidence" value="ECO:0007669"/>
    <property type="project" value="InterPro"/>
</dbReference>
<name>A0A024TIR0_9STRA</name>
<feature type="compositionally biased region" description="Polar residues" evidence="1">
    <location>
        <begin position="30"/>
        <end position="47"/>
    </location>
</feature>
<gene>
    <name evidence="2" type="ORF">H310_12257</name>
</gene>
<dbReference type="VEuPathDB" id="FungiDB:H310_12257"/>
<dbReference type="GeneID" id="20089307"/>
<evidence type="ECO:0008006" key="3">
    <source>
        <dbReference type="Google" id="ProtNLM"/>
    </source>
</evidence>
<dbReference type="EMBL" id="KI913988">
    <property type="protein sequence ID" value="ETV93913.1"/>
    <property type="molecule type" value="Genomic_DNA"/>
</dbReference>
<dbReference type="AlphaFoldDB" id="A0A024TIR0"/>
<sequence length="231" mass="25387">MGVLPPSKSPLSAEVHPPLPSIHAGRAIEPSTTGSATPNVPAISSTAVVPPPGQAPWRRRVQSMALVENASGCVTLAVAGAFRDGAHVVYAIQVCTGPTESRVHRRYSAFGQLKKIALRLLTAGPCCHHRSCHLQPVLQHVFDEIEMDSYRVLNTEKVVRERIATLHFFLQRLHDALFKCPEPTRLLTAAHGCKVAKLIKSFLDMAPPPSWEESCHRQDMSMLSASRRRVR</sequence>
<proteinExistence type="predicted"/>
<dbReference type="CDD" id="cd06093">
    <property type="entry name" value="PX_domain"/>
    <property type="match status" value="1"/>
</dbReference>
<reference evidence="2" key="1">
    <citation type="submission" date="2013-12" db="EMBL/GenBank/DDBJ databases">
        <title>The Genome Sequence of Aphanomyces invadans NJM9701.</title>
        <authorList>
            <consortium name="The Broad Institute Genomics Platform"/>
            <person name="Russ C."/>
            <person name="Tyler B."/>
            <person name="van West P."/>
            <person name="Dieguez-Uribeondo J."/>
            <person name="Young S.K."/>
            <person name="Zeng Q."/>
            <person name="Gargeya S."/>
            <person name="Fitzgerald M."/>
            <person name="Abouelleil A."/>
            <person name="Alvarado L."/>
            <person name="Chapman S.B."/>
            <person name="Gainer-Dewar J."/>
            <person name="Goldberg J."/>
            <person name="Griggs A."/>
            <person name="Gujja S."/>
            <person name="Hansen M."/>
            <person name="Howarth C."/>
            <person name="Imamovic A."/>
            <person name="Ireland A."/>
            <person name="Larimer J."/>
            <person name="McCowan C."/>
            <person name="Murphy C."/>
            <person name="Pearson M."/>
            <person name="Poon T.W."/>
            <person name="Priest M."/>
            <person name="Roberts A."/>
            <person name="Saif S."/>
            <person name="Shea T."/>
            <person name="Sykes S."/>
            <person name="Wortman J."/>
            <person name="Nusbaum C."/>
            <person name="Birren B."/>
        </authorList>
    </citation>
    <scope>NUCLEOTIDE SEQUENCE [LARGE SCALE GENOMIC DNA]</scope>
    <source>
        <strain evidence="2">NJM9701</strain>
    </source>
</reference>
<dbReference type="OrthoDB" id="59688at2759"/>
<accession>A0A024TIR0</accession>
<feature type="region of interest" description="Disordered" evidence="1">
    <location>
        <begin position="1"/>
        <end position="55"/>
    </location>
</feature>
<protein>
    <recommendedName>
        <fullName evidence="3">PX domain-containing protein</fullName>
    </recommendedName>
</protein>
<organism evidence="2">
    <name type="scientific">Aphanomyces invadans</name>
    <dbReference type="NCBI Taxonomy" id="157072"/>
    <lineage>
        <taxon>Eukaryota</taxon>
        <taxon>Sar</taxon>
        <taxon>Stramenopiles</taxon>
        <taxon>Oomycota</taxon>
        <taxon>Saprolegniomycetes</taxon>
        <taxon>Saprolegniales</taxon>
        <taxon>Verrucalvaceae</taxon>
        <taxon>Aphanomyces</taxon>
    </lineage>
</organism>
<dbReference type="InterPro" id="IPR036871">
    <property type="entry name" value="PX_dom_sf"/>
</dbReference>
<evidence type="ECO:0000313" key="2">
    <source>
        <dbReference type="EMBL" id="ETV93913.1"/>
    </source>
</evidence>
<evidence type="ECO:0000256" key="1">
    <source>
        <dbReference type="SAM" id="MobiDB-lite"/>
    </source>
</evidence>
<dbReference type="Gene3D" id="3.30.1520.10">
    <property type="entry name" value="Phox-like domain"/>
    <property type="match status" value="1"/>
</dbReference>
<dbReference type="RefSeq" id="XP_008877473.1">
    <property type="nucleotide sequence ID" value="XM_008879251.1"/>
</dbReference>